<dbReference type="Pfam" id="PF01978">
    <property type="entry name" value="TrmB"/>
    <property type="match status" value="1"/>
</dbReference>
<evidence type="ECO:0000313" key="3">
    <source>
        <dbReference type="Proteomes" id="UP000034617"/>
    </source>
</evidence>
<dbReference type="Proteomes" id="UP000034617">
    <property type="component" value="Unassembled WGS sequence"/>
</dbReference>
<name>A0A0G1GK63_9BACT</name>
<reference evidence="2 3" key="1">
    <citation type="journal article" date="2015" name="Nature">
        <title>rRNA introns, odd ribosomes, and small enigmatic genomes across a large radiation of phyla.</title>
        <authorList>
            <person name="Brown C.T."/>
            <person name="Hug L.A."/>
            <person name="Thomas B.C."/>
            <person name="Sharon I."/>
            <person name="Castelle C.J."/>
            <person name="Singh A."/>
            <person name="Wilkins M.J."/>
            <person name="Williams K.H."/>
            <person name="Banfield J.F."/>
        </authorList>
    </citation>
    <scope>NUCLEOTIDE SEQUENCE [LARGE SCALE GENOMIC DNA]</scope>
</reference>
<dbReference type="Gene3D" id="1.10.10.10">
    <property type="entry name" value="Winged helix-like DNA-binding domain superfamily/Winged helix DNA-binding domain"/>
    <property type="match status" value="1"/>
</dbReference>
<dbReference type="SUPFAM" id="SSF46785">
    <property type="entry name" value="Winged helix' DNA-binding domain"/>
    <property type="match status" value="1"/>
</dbReference>
<dbReference type="InterPro" id="IPR036388">
    <property type="entry name" value="WH-like_DNA-bd_sf"/>
</dbReference>
<evidence type="ECO:0000259" key="1">
    <source>
        <dbReference type="Pfam" id="PF01978"/>
    </source>
</evidence>
<organism evidence="2 3">
    <name type="scientific">Candidatus Gottesmanbacteria bacterium GW2011_GWB1_44_11c</name>
    <dbReference type="NCBI Taxonomy" id="1618447"/>
    <lineage>
        <taxon>Bacteria</taxon>
        <taxon>Candidatus Gottesmaniibacteriota</taxon>
    </lineage>
</organism>
<dbReference type="EMBL" id="LCHM01000066">
    <property type="protein sequence ID" value="KKT34748.1"/>
    <property type="molecule type" value="Genomic_DNA"/>
</dbReference>
<proteinExistence type="predicted"/>
<dbReference type="InterPro" id="IPR036390">
    <property type="entry name" value="WH_DNA-bd_sf"/>
</dbReference>
<feature type="domain" description="Transcription regulator TrmB N-terminal" evidence="1">
    <location>
        <begin position="14"/>
        <end position="77"/>
    </location>
</feature>
<dbReference type="InterPro" id="IPR051797">
    <property type="entry name" value="TrmB-like"/>
</dbReference>
<accession>A0A0G1GK63</accession>
<dbReference type="PANTHER" id="PTHR34293:SF1">
    <property type="entry name" value="HTH-TYPE TRANSCRIPTIONAL REGULATOR TRMBL2"/>
    <property type="match status" value="1"/>
</dbReference>
<evidence type="ECO:0000313" key="2">
    <source>
        <dbReference type="EMBL" id="KKT34748.1"/>
    </source>
</evidence>
<dbReference type="InterPro" id="IPR002831">
    <property type="entry name" value="Tscrpt_reg_TrmB_N"/>
</dbReference>
<protein>
    <recommendedName>
        <fullName evidence="1">Transcription regulator TrmB N-terminal domain-containing protein</fullName>
    </recommendedName>
</protein>
<gene>
    <name evidence="2" type="ORF">UW22_C0066G0003</name>
</gene>
<dbReference type="PANTHER" id="PTHR34293">
    <property type="entry name" value="HTH-TYPE TRANSCRIPTIONAL REGULATOR TRMBL2"/>
    <property type="match status" value="1"/>
</dbReference>
<comment type="caution">
    <text evidence="2">The sequence shown here is derived from an EMBL/GenBank/DDBJ whole genome shotgun (WGS) entry which is preliminary data.</text>
</comment>
<sequence>MNKDTLKQALVYPGLSKKEADIYLTTLEIQKPTPLNVSKESHLPRATIYRIMEDLVEKGLMGKVNEGKRTIYVPEDPRALVEKLKLQTSAVQNVMTELRELATIYRNRPTVRFFEGQEGVKRIFHDILLLDQKELLAFSSIKELLKAWPDYYSGFMKTRIRRRINARIISPKDEEGERLQSAGEHEFRKIKFIPEALAKKLGVIGGHVFIYGDHVALISFDTDQTSVIIENKALSNVHRSLFEIAWESLK</sequence>
<dbReference type="AlphaFoldDB" id="A0A0G1GK63"/>